<dbReference type="AlphaFoldDB" id="A0A8J8NWF7"/>
<dbReference type="PANTHER" id="PTHR10972">
    <property type="entry name" value="OXYSTEROL-BINDING PROTEIN-RELATED"/>
    <property type="match status" value="1"/>
</dbReference>
<dbReference type="GO" id="GO:0005829">
    <property type="term" value="C:cytosol"/>
    <property type="evidence" value="ECO:0007669"/>
    <property type="project" value="TreeGrafter"/>
</dbReference>
<accession>A0A8J8NWF7</accession>
<feature type="region of interest" description="Disordered" evidence="1">
    <location>
        <begin position="1"/>
        <end position="23"/>
    </location>
</feature>
<reference evidence="2" key="1">
    <citation type="submission" date="2019-06" db="EMBL/GenBank/DDBJ databases">
        <authorList>
            <person name="Zheng W."/>
        </authorList>
    </citation>
    <scope>NUCLEOTIDE SEQUENCE</scope>
    <source>
        <strain evidence="2">QDHG01</strain>
    </source>
</reference>
<organism evidence="2 3">
    <name type="scientific">Halteria grandinella</name>
    <dbReference type="NCBI Taxonomy" id="5974"/>
    <lineage>
        <taxon>Eukaryota</taxon>
        <taxon>Sar</taxon>
        <taxon>Alveolata</taxon>
        <taxon>Ciliophora</taxon>
        <taxon>Intramacronucleata</taxon>
        <taxon>Spirotrichea</taxon>
        <taxon>Stichotrichia</taxon>
        <taxon>Sporadotrichida</taxon>
        <taxon>Halteriidae</taxon>
        <taxon>Halteria</taxon>
    </lineage>
</organism>
<dbReference type="GO" id="GO:0032934">
    <property type="term" value="F:sterol binding"/>
    <property type="evidence" value="ECO:0007669"/>
    <property type="project" value="TreeGrafter"/>
</dbReference>
<dbReference type="Pfam" id="PF01237">
    <property type="entry name" value="Oxysterol_BP"/>
    <property type="match status" value="1"/>
</dbReference>
<dbReference type="OrthoDB" id="14833at2759"/>
<dbReference type="Proteomes" id="UP000785679">
    <property type="component" value="Unassembled WGS sequence"/>
</dbReference>
<feature type="compositionally biased region" description="Basic and acidic residues" evidence="1">
    <location>
        <begin position="402"/>
        <end position="414"/>
    </location>
</feature>
<protein>
    <submittedName>
        <fullName evidence="2">Uncharacterized protein</fullName>
    </submittedName>
</protein>
<keyword evidence="3" id="KW-1185">Reference proteome</keyword>
<sequence>MKSKLFGENTPLPTEQPQQQSTKYARLPNGMIINHDVNELKRQNDMLAKINAYVAGNKDKNGEIHMPFGMIDSKSMAEFYSDLFSYAPCILKDAIHKGDEFERFKLVLKFAISILHNLTFQDVFQKKPLMPILGETYEGHYIYQDIAQVFMESDYVEFDYVDLLTLRDVIVRKEQATTYIQIEGHGYEISGNLTYDSRWKGNNLVIALPGHLRVKFVDLEGQDQEVEIQLPEYVLSGYYYVGKPSMILINGPLVVVDKKNRIKSVVLFNGLTKDSFSLLSSELTPNTKNSMQMVQGLIYKYNHARVEQYIEKGRTFDIKTLKDLYDVEYKLERIQGNAIDYYEIEEVPQSNWKHLQLAEPIPSELALPSDIRFREDLIWMKRGDKGKGKVWKGMMEEQRVKDMGQLGRKSDRGQLRKKPKRVY</sequence>
<evidence type="ECO:0000313" key="2">
    <source>
        <dbReference type="EMBL" id="TNV83086.1"/>
    </source>
</evidence>
<proteinExistence type="predicted"/>
<gene>
    <name evidence="2" type="ORF">FGO68_gene1895</name>
</gene>
<dbReference type="PANTHER" id="PTHR10972:SF148">
    <property type="entry name" value="OXYSTEROL-BINDING PROTEIN 9"/>
    <property type="match status" value="1"/>
</dbReference>
<dbReference type="InterPro" id="IPR037239">
    <property type="entry name" value="OSBP_sf"/>
</dbReference>
<evidence type="ECO:0000256" key="1">
    <source>
        <dbReference type="SAM" id="MobiDB-lite"/>
    </source>
</evidence>
<evidence type="ECO:0000313" key="3">
    <source>
        <dbReference type="Proteomes" id="UP000785679"/>
    </source>
</evidence>
<name>A0A8J8NWF7_HALGN</name>
<dbReference type="SUPFAM" id="SSF144000">
    <property type="entry name" value="Oxysterol-binding protein-like"/>
    <property type="match status" value="1"/>
</dbReference>
<dbReference type="GO" id="GO:0016020">
    <property type="term" value="C:membrane"/>
    <property type="evidence" value="ECO:0007669"/>
    <property type="project" value="TreeGrafter"/>
</dbReference>
<comment type="caution">
    <text evidence="2">The sequence shown here is derived from an EMBL/GenBank/DDBJ whole genome shotgun (WGS) entry which is preliminary data.</text>
</comment>
<dbReference type="InterPro" id="IPR000648">
    <property type="entry name" value="Oxysterol-bd"/>
</dbReference>
<dbReference type="EMBL" id="RRYP01004188">
    <property type="protein sequence ID" value="TNV83086.1"/>
    <property type="molecule type" value="Genomic_DNA"/>
</dbReference>
<feature type="region of interest" description="Disordered" evidence="1">
    <location>
        <begin position="402"/>
        <end position="423"/>
    </location>
</feature>
<feature type="compositionally biased region" description="Polar residues" evidence="1">
    <location>
        <begin position="11"/>
        <end position="23"/>
    </location>
</feature>